<organism evidence="1 2">
    <name type="scientific">Alteracholeplasma palmae (strain ATCC 49389 / J233)</name>
    <name type="common">Acholeplasma palmae</name>
    <dbReference type="NCBI Taxonomy" id="1318466"/>
    <lineage>
        <taxon>Bacteria</taxon>
        <taxon>Bacillati</taxon>
        <taxon>Mycoplasmatota</taxon>
        <taxon>Mollicutes</taxon>
        <taxon>Acholeplasmatales</taxon>
        <taxon>Acholeplasmataceae</taxon>
        <taxon>Acholeplasma</taxon>
    </lineage>
</organism>
<keyword evidence="2" id="KW-1185">Reference proteome</keyword>
<sequence length="113" mass="13338">MLVKNIFAIGESDENFIKQHLISLDEGASHIDFIEAVLYFDDNNAFLEINYDYSYQEIERTPRYLVDRRTGQFVRGGFEDNYPEFMNKFNITKASYKSKKVYKTTDIDRLLGK</sequence>
<accession>U4KL67</accession>
<gene>
    <name evidence="1" type="ORF">BN85410570</name>
</gene>
<proteinExistence type="predicted"/>
<dbReference type="EMBL" id="FO681347">
    <property type="protein sequence ID" value="CCV64634.1"/>
    <property type="molecule type" value="Genomic_DNA"/>
</dbReference>
<reference evidence="1 2" key="1">
    <citation type="journal article" date="2013" name="J. Mol. Microbiol. Biotechnol.">
        <title>Analysis of the Complete Genomes of Acholeplasma brassicae , A. palmae and A. laidlawii and Their Comparison to the Obligate Parasites from ' Candidatus Phytoplasma'.</title>
        <authorList>
            <person name="Kube M."/>
            <person name="Siewert C."/>
            <person name="Migdoll A.M."/>
            <person name="Duduk B."/>
            <person name="Holz S."/>
            <person name="Rabus R."/>
            <person name="Seemuller E."/>
            <person name="Mitrovic J."/>
            <person name="Muller I."/>
            <person name="Buttner C."/>
            <person name="Reinhardt R."/>
        </authorList>
    </citation>
    <scope>NUCLEOTIDE SEQUENCE [LARGE SCALE GENOMIC DNA]</scope>
    <source>
        <strain evidence="1 2">J233</strain>
    </source>
</reference>
<protein>
    <submittedName>
        <fullName evidence="1">Uncharacterized protein</fullName>
    </submittedName>
</protein>
<dbReference type="Proteomes" id="UP000032740">
    <property type="component" value="Chromosome"/>
</dbReference>
<dbReference type="HOGENOM" id="CLU_147806_0_0_14"/>
<evidence type="ECO:0000313" key="1">
    <source>
        <dbReference type="EMBL" id="CCV64634.1"/>
    </source>
</evidence>
<name>U4KL67_ALTPJ</name>
<dbReference type="KEGG" id="apal:BN85410570"/>
<evidence type="ECO:0000313" key="2">
    <source>
        <dbReference type="Proteomes" id="UP000032740"/>
    </source>
</evidence>
<dbReference type="AlphaFoldDB" id="U4KL67"/>